<evidence type="ECO:0000313" key="3">
    <source>
        <dbReference type="EMBL" id="CBZ52776.1"/>
    </source>
</evidence>
<dbReference type="VEuPathDB" id="ToxoDB:NCLIV_025640"/>
<feature type="compositionally biased region" description="Pro residues" evidence="1">
    <location>
        <begin position="122"/>
        <end position="144"/>
    </location>
</feature>
<feature type="chain" id="PRO_5007655071" description="Transmembrane protein" evidence="2">
    <location>
        <begin position="27"/>
        <end position="683"/>
    </location>
</feature>
<sequence length="683" mass="72775">MANFLISVLPRAFLCLHLVGTLSCAAKDFKHVPTRNRAPDAPLSAPLSEQLLSAALSKQLLSAPLSLLFFHWCLLSEQLTLSFCGTAAPPAPPFPNPPGVSAVQGDPPPDGTRHRRLSADPSPSPPPSPPPRSPSNVPPSPRASPAPFALLAQPSPGSSEGGPGRLEQAASSGSPTGSVHGPLDRDIAHSSATAPTESAYSPSGETPRAPRGEASARVPGLALQRFGSPGTPWQPVFGSSWTVEKRPARRSSLLRDPPSEDDGEDLLLRVPSRSIRRETSPPRSSGGFAPETPSSLYASPSTSRDARPFAVPASAVPGLASMRPRGSESAGMRREASPTRVSATWPGRPLQQSVLGAGAGVSGASPVPPIEQPSPRAPASASSGETRPGPVFPPGSTLARPQQSQLSSAAGTASSAEPDDPGEGTSAGRRSGGNEAFPFSALAGGAAGGFAADELPSTSTSGAGGLGMLRQPGPSLSRRPLGPGGGPPGVEVVKRDVLEQLRRSRGGSSDPAWWHQQVLPWYMWFYPWAQEPSQEHYENCLPGMACWLAVFEVGGLLKTMWLPKEGVAFYRNIQRLRATNREAAFEKCRRRMLREMKAADRGRPYPAFHRWREQPHRPGVLPLSKTASRHVMWLRDKGQSFNAPEAVVDRLLSRESSDSSDDDFEPPMNQEWSRWREQDRNRP</sequence>
<keyword evidence="2" id="KW-0732">Signal</keyword>
<reference evidence="4" key="4">
    <citation type="journal article" date="2015" name="PLoS ONE">
        <title>Comprehensive Evaluation of Toxoplasma gondii VEG and Neospora caninum LIV Genomes with Tachyzoite Stage Transcriptome and Proteome Defines Novel Transcript Features.</title>
        <authorList>
            <person name="Ramaprasad A."/>
            <person name="Mourier T."/>
            <person name="Naeem R."/>
            <person name="Malas T.B."/>
            <person name="Moussa E."/>
            <person name="Panigrahi A."/>
            <person name="Vermont S.J."/>
            <person name="Otto T.D."/>
            <person name="Wastling J."/>
            <person name="Pain A."/>
        </authorList>
    </citation>
    <scope>NUCLEOTIDE SEQUENCE</scope>
    <source>
        <strain evidence="4">Liverpool</strain>
    </source>
</reference>
<feature type="signal peptide" evidence="2">
    <location>
        <begin position="1"/>
        <end position="26"/>
    </location>
</feature>
<evidence type="ECO:0008006" key="6">
    <source>
        <dbReference type="Google" id="ProtNLM"/>
    </source>
</evidence>
<dbReference type="eggNOG" id="ENOG502R077">
    <property type="taxonomic scope" value="Eukaryota"/>
</dbReference>
<accession>F0VGD2</accession>
<feature type="compositionally biased region" description="Polar residues" evidence="1">
    <location>
        <begin position="399"/>
        <end position="415"/>
    </location>
</feature>
<dbReference type="Proteomes" id="UP000007494">
    <property type="component" value="Chromosome VIIb"/>
</dbReference>
<dbReference type="EMBL" id="FR823389">
    <property type="protein sequence ID" value="CBZ52776.1"/>
    <property type="molecule type" value="Genomic_DNA"/>
</dbReference>
<gene>
    <name evidence="4" type="ORF">BN1204_025640</name>
    <name evidence="3" type="ORF">NCLIV_025640</name>
</gene>
<dbReference type="GeneID" id="13442648"/>
<reference evidence="3" key="2">
    <citation type="submission" date="2011-03" db="EMBL/GenBank/DDBJ databases">
        <title>Comparative genomics and transcriptomics of Neospora caninum and Toxoplasma gondii.</title>
        <authorList>
            <person name="Reid A.J."/>
            <person name="Sohal A."/>
            <person name="Harris D."/>
            <person name="Quail M."/>
            <person name="Sanders M."/>
            <person name="Berriman M."/>
            <person name="Wastling J.M."/>
            <person name="Pain A."/>
        </authorList>
    </citation>
    <scope>NUCLEOTIDE SEQUENCE</scope>
    <source>
        <strain evidence="3">Liverpool</strain>
    </source>
</reference>
<reference evidence="3" key="1">
    <citation type="submission" date="2011-02" db="EMBL/GenBank/DDBJ databases">
        <authorList>
            <person name="Aslett M."/>
        </authorList>
    </citation>
    <scope>NUCLEOTIDE SEQUENCE</scope>
    <source>
        <strain evidence="3">Liverpool</strain>
    </source>
</reference>
<protein>
    <recommendedName>
        <fullName evidence="6">Transmembrane protein</fullName>
    </recommendedName>
</protein>
<dbReference type="OMA" id="SARYVRW"/>
<keyword evidence="5" id="KW-1185">Reference proteome</keyword>
<feature type="compositionally biased region" description="Polar residues" evidence="1">
    <location>
        <begin position="292"/>
        <end position="303"/>
    </location>
</feature>
<evidence type="ECO:0000313" key="4">
    <source>
        <dbReference type="EMBL" id="CEL66758.1"/>
    </source>
</evidence>
<feature type="compositionally biased region" description="Polar residues" evidence="1">
    <location>
        <begin position="190"/>
        <end position="204"/>
    </location>
</feature>
<feature type="region of interest" description="Disordered" evidence="1">
    <location>
        <begin position="453"/>
        <end position="490"/>
    </location>
</feature>
<dbReference type="AlphaFoldDB" id="F0VGD2"/>
<feature type="region of interest" description="Disordered" evidence="1">
    <location>
        <begin position="652"/>
        <end position="683"/>
    </location>
</feature>
<evidence type="ECO:0000256" key="1">
    <source>
        <dbReference type="SAM" id="MobiDB-lite"/>
    </source>
</evidence>
<dbReference type="InParanoid" id="F0VGD2"/>
<feature type="compositionally biased region" description="Pro residues" evidence="1">
    <location>
        <begin position="366"/>
        <end position="376"/>
    </location>
</feature>
<evidence type="ECO:0000313" key="5">
    <source>
        <dbReference type="Proteomes" id="UP000007494"/>
    </source>
</evidence>
<organism evidence="3 5">
    <name type="scientific">Neospora caninum (strain Liverpool)</name>
    <dbReference type="NCBI Taxonomy" id="572307"/>
    <lineage>
        <taxon>Eukaryota</taxon>
        <taxon>Sar</taxon>
        <taxon>Alveolata</taxon>
        <taxon>Apicomplexa</taxon>
        <taxon>Conoidasida</taxon>
        <taxon>Coccidia</taxon>
        <taxon>Eucoccidiorida</taxon>
        <taxon>Eimeriorina</taxon>
        <taxon>Sarcocystidae</taxon>
        <taxon>Neospora</taxon>
    </lineage>
</organism>
<feature type="region of interest" description="Disordered" evidence="1">
    <location>
        <begin position="94"/>
        <end position="436"/>
    </location>
</feature>
<proteinExistence type="predicted"/>
<reference evidence="5" key="3">
    <citation type="journal article" date="2012" name="PLoS Pathog.">
        <title>Comparative genomics of the apicomplexan parasites Toxoplasma gondii and Neospora caninum: Coccidia differing in host range and transmission strategy.</title>
        <authorList>
            <person name="Reid A.J."/>
            <person name="Vermont S.J."/>
            <person name="Cotton J.A."/>
            <person name="Harris D."/>
            <person name="Hill-Cawthorne G.A."/>
            <person name="Konen-Waisman S."/>
            <person name="Latham S.M."/>
            <person name="Mourier T."/>
            <person name="Norton R."/>
            <person name="Quail M.A."/>
            <person name="Sanders M."/>
            <person name="Shanmugam D."/>
            <person name="Sohal A."/>
            <person name="Wasmuth J.D."/>
            <person name="Brunk B."/>
            <person name="Grigg M.E."/>
            <person name="Howard J.C."/>
            <person name="Parkinson J."/>
            <person name="Roos D.S."/>
            <person name="Trees A.J."/>
            <person name="Berriman M."/>
            <person name="Pain A."/>
            <person name="Wastling J.M."/>
        </authorList>
    </citation>
    <scope>NUCLEOTIDE SEQUENCE [LARGE SCALE GENOMIC DNA]</scope>
    <source>
        <strain evidence="5">Liverpool</strain>
    </source>
</reference>
<evidence type="ECO:0000256" key="2">
    <source>
        <dbReference type="SAM" id="SignalP"/>
    </source>
</evidence>
<feature type="compositionally biased region" description="Low complexity" evidence="1">
    <location>
        <begin position="472"/>
        <end position="481"/>
    </location>
</feature>
<name>F0VGD2_NEOCL</name>
<feature type="compositionally biased region" description="Basic and acidic residues" evidence="1">
    <location>
        <begin position="673"/>
        <end position="683"/>
    </location>
</feature>
<dbReference type="EMBL" id="LN714482">
    <property type="protein sequence ID" value="CEL66758.1"/>
    <property type="molecule type" value="Genomic_DNA"/>
</dbReference>
<dbReference type="RefSeq" id="XP_003882808.1">
    <property type="nucleotide sequence ID" value="XM_003882759.1"/>
</dbReference>